<evidence type="ECO:0000259" key="8">
    <source>
        <dbReference type="PROSITE" id="PS51194"/>
    </source>
</evidence>
<dbReference type="SMART" id="SM00490">
    <property type="entry name" value="HELICc"/>
    <property type="match status" value="1"/>
</dbReference>
<dbReference type="PANTHER" id="PTHR12131:SF1">
    <property type="entry name" value="ATP-DEPENDENT RNA HELICASE SUPV3L1, MITOCHONDRIAL-RELATED"/>
    <property type="match status" value="1"/>
</dbReference>
<evidence type="ECO:0000256" key="2">
    <source>
        <dbReference type="ARBA" id="ARBA00022801"/>
    </source>
</evidence>
<name>A0A6J4IAU4_9CYAN</name>
<dbReference type="GO" id="GO:0016787">
    <property type="term" value="F:hydrolase activity"/>
    <property type="evidence" value="ECO:0007669"/>
    <property type="project" value="UniProtKB-KW"/>
</dbReference>
<keyword evidence="4" id="KW-0067">ATP-binding</keyword>
<protein>
    <submittedName>
        <fullName evidence="9">FIG005666: putative helicase</fullName>
    </submittedName>
</protein>
<dbReference type="InterPro" id="IPR012961">
    <property type="entry name" value="Ski2/MTR4_C"/>
</dbReference>
<dbReference type="CDD" id="cd18795">
    <property type="entry name" value="SF2_C_Ski2"/>
    <property type="match status" value="1"/>
</dbReference>
<feature type="domain" description="Helicase ATP-binding" evidence="7">
    <location>
        <begin position="50"/>
        <end position="213"/>
    </location>
</feature>
<gene>
    <name evidence="9" type="ORF">AVDCRST_MAG92-1780</name>
</gene>
<keyword evidence="5" id="KW-0175">Coiled coil</keyword>
<dbReference type="EMBL" id="CADCTM010000262">
    <property type="protein sequence ID" value="CAA9246066.1"/>
    <property type="molecule type" value="Genomic_DNA"/>
</dbReference>
<evidence type="ECO:0000256" key="3">
    <source>
        <dbReference type="ARBA" id="ARBA00022806"/>
    </source>
</evidence>
<evidence type="ECO:0000256" key="1">
    <source>
        <dbReference type="ARBA" id="ARBA00022741"/>
    </source>
</evidence>
<dbReference type="Pfam" id="PF08148">
    <property type="entry name" value="DSHCT"/>
    <property type="match status" value="1"/>
</dbReference>
<dbReference type="Gene3D" id="3.40.50.300">
    <property type="entry name" value="P-loop containing nucleotide triphosphate hydrolases"/>
    <property type="match status" value="2"/>
</dbReference>
<keyword evidence="1" id="KW-0547">Nucleotide-binding</keyword>
<feature type="coiled-coil region" evidence="5">
    <location>
        <begin position="521"/>
        <end position="548"/>
    </location>
</feature>
<dbReference type="Pfam" id="PF00271">
    <property type="entry name" value="Helicase_C"/>
    <property type="match status" value="1"/>
</dbReference>
<dbReference type="PANTHER" id="PTHR12131">
    <property type="entry name" value="ATP-DEPENDENT RNA AND DNA HELICASE"/>
    <property type="match status" value="1"/>
</dbReference>
<keyword evidence="3 9" id="KW-0347">Helicase</keyword>
<dbReference type="SMART" id="SM01142">
    <property type="entry name" value="DSHCT"/>
    <property type="match status" value="1"/>
</dbReference>
<accession>A0A6J4IAU4</accession>
<dbReference type="InterPro" id="IPR014001">
    <property type="entry name" value="Helicase_ATP-bd"/>
</dbReference>
<dbReference type="AlphaFoldDB" id="A0A6J4IAU4"/>
<feature type="region of interest" description="Disordered" evidence="6">
    <location>
        <begin position="245"/>
        <end position="265"/>
    </location>
</feature>
<keyword evidence="2" id="KW-0378">Hydrolase</keyword>
<sequence>MRHGILAKLCERRKGNLLEKPCVNVSTTPVDLDLNNLFPFELDEFQQQAIAALNAGRSVVVCAPTGSGKTLIGEYTIHRALARGGRVFYTTPLKALSNQKLRDFREEFGAENVGLLTGDVSINRDAPILVMTTEIFRNMLYGTPIGEVGTSLVGVEAVVLDECHYMNDRQRGTVWEESIIYCPPEIQLVALSATVANSDQLTDWLNLVHGRAELIYSDFRPVPLQFYFGNPKGLFPLLDENKKQINPRLKPKNKGGAKDKGGRPESPSMTFVLEHLWQRDMLPAIYFIFSRRGCDKAVEEMGNLSLVNEQEAAQLKVRIDEFMTRNPDAGRAGQVEPLYRGIAAHHAGILPAWKGFVEELFQLGLVKVVFATETLAAGINMPARTTVISTLSKRTDRGHRLLTASEFLQMAGRAGRRGMDSTGYVVTLQTRFEGAKEAAYLATSGADPLVSQFTPNYGMVLNLLQTHSITEAKELVERSFAQYLETLHLRPQQQAITELTTELTKLEIQLAPVDAKAIANYEKISDRLREERRLLKILQTQAEEAQTGEIARALQDAPPGILLFLKGKYVPVSNPVPAVLISKERGRGKAPYLVCLSADNRWYVVTTTDVVGWNAQVKAIAIGSTQPPLELTLKPGQTRRGTRETEAIAFLIPTDAEMEIPPEVQAQQQVVDAVTEQLENHPLRQWGNPANLLKRQNRRLALQEEINERQEQFRANQAHHWQEFNNLIEILRAFGCLQDVKPTALGQAAAAIRGDNELWLGLALMSGEFDQLDPHHLAAAMCALVSETPRPDSWTNYQPPQTVIEALAGLRGTRRQLFQLQRRYQVALPVWLEYELVGVVEQWALGVEWTELGANTSLDEGDVVRMLRRTVDILSQIPYVPNVADSLKRNAVRAIGLLDRFPVNEIVD</sequence>
<dbReference type="InterPro" id="IPR050699">
    <property type="entry name" value="RNA-DNA_Helicase"/>
</dbReference>
<dbReference type="GO" id="GO:0004386">
    <property type="term" value="F:helicase activity"/>
    <property type="evidence" value="ECO:0007669"/>
    <property type="project" value="UniProtKB-KW"/>
</dbReference>
<evidence type="ECO:0000259" key="7">
    <source>
        <dbReference type="PROSITE" id="PS51192"/>
    </source>
</evidence>
<dbReference type="PROSITE" id="PS51194">
    <property type="entry name" value="HELICASE_CTER"/>
    <property type="match status" value="1"/>
</dbReference>
<feature type="domain" description="Helicase C-terminal" evidence="8">
    <location>
        <begin position="293"/>
        <end position="465"/>
    </location>
</feature>
<dbReference type="PROSITE" id="PS51192">
    <property type="entry name" value="HELICASE_ATP_BIND_1"/>
    <property type="match status" value="1"/>
</dbReference>
<dbReference type="SMART" id="SM00487">
    <property type="entry name" value="DEXDc"/>
    <property type="match status" value="1"/>
</dbReference>
<evidence type="ECO:0000256" key="5">
    <source>
        <dbReference type="SAM" id="Coils"/>
    </source>
</evidence>
<reference evidence="9" key="1">
    <citation type="submission" date="2020-02" db="EMBL/GenBank/DDBJ databases">
        <authorList>
            <person name="Meier V. D."/>
        </authorList>
    </citation>
    <scope>NUCLEOTIDE SEQUENCE</scope>
    <source>
        <strain evidence="9">AVDCRST_MAG92</strain>
    </source>
</reference>
<dbReference type="InterPro" id="IPR001650">
    <property type="entry name" value="Helicase_C-like"/>
</dbReference>
<organism evidence="9">
    <name type="scientific">uncultured Coleofasciculus sp</name>
    <dbReference type="NCBI Taxonomy" id="1267456"/>
    <lineage>
        <taxon>Bacteria</taxon>
        <taxon>Bacillati</taxon>
        <taxon>Cyanobacteriota</taxon>
        <taxon>Cyanophyceae</taxon>
        <taxon>Coleofasciculales</taxon>
        <taxon>Coleofasciculaceae</taxon>
        <taxon>Coleofasciculus</taxon>
        <taxon>environmental samples</taxon>
    </lineage>
</organism>
<proteinExistence type="predicted"/>
<evidence type="ECO:0000256" key="6">
    <source>
        <dbReference type="SAM" id="MobiDB-lite"/>
    </source>
</evidence>
<dbReference type="GO" id="GO:0055087">
    <property type="term" value="C:Ski complex"/>
    <property type="evidence" value="ECO:0007669"/>
    <property type="project" value="TreeGrafter"/>
</dbReference>
<dbReference type="InterPro" id="IPR027417">
    <property type="entry name" value="P-loop_NTPase"/>
</dbReference>
<dbReference type="GO" id="GO:0005524">
    <property type="term" value="F:ATP binding"/>
    <property type="evidence" value="ECO:0007669"/>
    <property type="project" value="UniProtKB-KW"/>
</dbReference>
<evidence type="ECO:0000313" key="9">
    <source>
        <dbReference type="EMBL" id="CAA9246066.1"/>
    </source>
</evidence>
<dbReference type="InterPro" id="IPR011545">
    <property type="entry name" value="DEAD/DEAH_box_helicase_dom"/>
</dbReference>
<dbReference type="GO" id="GO:0003676">
    <property type="term" value="F:nucleic acid binding"/>
    <property type="evidence" value="ECO:0007669"/>
    <property type="project" value="InterPro"/>
</dbReference>
<dbReference type="SUPFAM" id="SSF52540">
    <property type="entry name" value="P-loop containing nucleoside triphosphate hydrolases"/>
    <property type="match status" value="1"/>
</dbReference>
<dbReference type="Gene3D" id="1.10.3380.30">
    <property type="match status" value="1"/>
</dbReference>
<dbReference type="Pfam" id="PF00270">
    <property type="entry name" value="DEAD"/>
    <property type="match status" value="1"/>
</dbReference>
<dbReference type="GO" id="GO:0070478">
    <property type="term" value="P:nuclear-transcribed mRNA catabolic process, 3'-5' exonucleolytic nonsense-mediated decay"/>
    <property type="evidence" value="ECO:0007669"/>
    <property type="project" value="TreeGrafter"/>
</dbReference>
<evidence type="ECO:0000256" key="4">
    <source>
        <dbReference type="ARBA" id="ARBA00022840"/>
    </source>
</evidence>